<reference evidence="1 2" key="1">
    <citation type="journal article" date="2019" name="Nat. Ecol. Evol.">
        <title>Megaphylogeny resolves global patterns of mushroom evolution.</title>
        <authorList>
            <person name="Varga T."/>
            <person name="Krizsan K."/>
            <person name="Foldi C."/>
            <person name="Dima B."/>
            <person name="Sanchez-Garcia M."/>
            <person name="Sanchez-Ramirez S."/>
            <person name="Szollosi G.J."/>
            <person name="Szarkandi J.G."/>
            <person name="Papp V."/>
            <person name="Albert L."/>
            <person name="Andreopoulos W."/>
            <person name="Angelini C."/>
            <person name="Antonin V."/>
            <person name="Barry K.W."/>
            <person name="Bougher N.L."/>
            <person name="Buchanan P."/>
            <person name="Buyck B."/>
            <person name="Bense V."/>
            <person name="Catcheside P."/>
            <person name="Chovatia M."/>
            <person name="Cooper J."/>
            <person name="Damon W."/>
            <person name="Desjardin D."/>
            <person name="Finy P."/>
            <person name="Geml J."/>
            <person name="Haridas S."/>
            <person name="Hughes K."/>
            <person name="Justo A."/>
            <person name="Karasinski D."/>
            <person name="Kautmanova I."/>
            <person name="Kiss B."/>
            <person name="Kocsube S."/>
            <person name="Kotiranta H."/>
            <person name="LaButti K.M."/>
            <person name="Lechner B.E."/>
            <person name="Liimatainen K."/>
            <person name="Lipzen A."/>
            <person name="Lukacs Z."/>
            <person name="Mihaltcheva S."/>
            <person name="Morgado L.N."/>
            <person name="Niskanen T."/>
            <person name="Noordeloos M.E."/>
            <person name="Ohm R.A."/>
            <person name="Ortiz-Santana B."/>
            <person name="Ovrebo C."/>
            <person name="Racz N."/>
            <person name="Riley R."/>
            <person name="Savchenko A."/>
            <person name="Shiryaev A."/>
            <person name="Soop K."/>
            <person name="Spirin V."/>
            <person name="Szebenyi C."/>
            <person name="Tomsovsky M."/>
            <person name="Tulloss R.E."/>
            <person name="Uehling J."/>
            <person name="Grigoriev I.V."/>
            <person name="Vagvolgyi C."/>
            <person name="Papp T."/>
            <person name="Martin F.M."/>
            <person name="Miettinen O."/>
            <person name="Hibbett D.S."/>
            <person name="Nagy L.G."/>
        </authorList>
    </citation>
    <scope>NUCLEOTIDE SEQUENCE [LARGE SCALE GENOMIC DNA]</scope>
    <source>
        <strain evidence="1 2">HHB13444</strain>
    </source>
</reference>
<sequence length="220" mass="23655">MPLVDRVVCCARSCVSADASLAIRGNPLTPESHPTRPSCPSAPTRVRIHLDSDASTASSRCTGRGPCSACQICEQQCIQHQTPRAMTLTAASYTASSRLARSPTPVRLTHPACPTSGVSPTAWNCTGRSLRAPVWPVLVLEPHGSHAHLSDANISMSLRPKTVKQTYQCNLPPPDLSMALCAPWLSRSIEGRTAFALYMSRRRGAETHLACANGWDKQGE</sequence>
<protein>
    <submittedName>
        <fullName evidence="1">Uncharacterized protein</fullName>
    </submittedName>
</protein>
<accession>A0A5C3NQX7</accession>
<evidence type="ECO:0000313" key="1">
    <source>
        <dbReference type="EMBL" id="TFK79725.1"/>
    </source>
</evidence>
<dbReference type="AlphaFoldDB" id="A0A5C3NQX7"/>
<dbReference type="Proteomes" id="UP000308197">
    <property type="component" value="Unassembled WGS sequence"/>
</dbReference>
<organism evidence="1 2">
    <name type="scientific">Polyporus arcularius HHB13444</name>
    <dbReference type="NCBI Taxonomy" id="1314778"/>
    <lineage>
        <taxon>Eukaryota</taxon>
        <taxon>Fungi</taxon>
        <taxon>Dikarya</taxon>
        <taxon>Basidiomycota</taxon>
        <taxon>Agaricomycotina</taxon>
        <taxon>Agaricomycetes</taxon>
        <taxon>Polyporales</taxon>
        <taxon>Polyporaceae</taxon>
        <taxon>Polyporus</taxon>
    </lineage>
</organism>
<evidence type="ECO:0000313" key="2">
    <source>
        <dbReference type="Proteomes" id="UP000308197"/>
    </source>
</evidence>
<dbReference type="InParanoid" id="A0A5C3NQX7"/>
<keyword evidence="2" id="KW-1185">Reference proteome</keyword>
<name>A0A5C3NQX7_9APHY</name>
<dbReference type="EMBL" id="ML211947">
    <property type="protein sequence ID" value="TFK79725.1"/>
    <property type="molecule type" value="Genomic_DNA"/>
</dbReference>
<proteinExistence type="predicted"/>
<gene>
    <name evidence="1" type="ORF">K466DRAFT_414040</name>
</gene>